<name>A0A9P4VRZ1_9PEZI</name>
<gene>
    <name evidence="2" type="ORF">M501DRAFT_1003382</name>
</gene>
<accession>A0A9P4VRZ1</accession>
<organism evidence="2 3">
    <name type="scientific">Patellaria atrata CBS 101060</name>
    <dbReference type="NCBI Taxonomy" id="1346257"/>
    <lineage>
        <taxon>Eukaryota</taxon>
        <taxon>Fungi</taxon>
        <taxon>Dikarya</taxon>
        <taxon>Ascomycota</taxon>
        <taxon>Pezizomycotina</taxon>
        <taxon>Dothideomycetes</taxon>
        <taxon>Dothideomycetes incertae sedis</taxon>
        <taxon>Patellariales</taxon>
        <taxon>Patellariaceae</taxon>
        <taxon>Patellaria</taxon>
    </lineage>
</organism>
<dbReference type="AlphaFoldDB" id="A0A9P4VRZ1"/>
<dbReference type="Proteomes" id="UP000799429">
    <property type="component" value="Unassembled WGS sequence"/>
</dbReference>
<comment type="caution">
    <text evidence="2">The sequence shown here is derived from an EMBL/GenBank/DDBJ whole genome shotgun (WGS) entry which is preliminary data.</text>
</comment>
<evidence type="ECO:0000313" key="2">
    <source>
        <dbReference type="EMBL" id="KAF2839895.1"/>
    </source>
</evidence>
<feature type="region of interest" description="Disordered" evidence="1">
    <location>
        <begin position="80"/>
        <end position="114"/>
    </location>
</feature>
<feature type="compositionally biased region" description="Polar residues" evidence="1">
    <location>
        <begin position="80"/>
        <end position="105"/>
    </location>
</feature>
<evidence type="ECO:0000256" key="1">
    <source>
        <dbReference type="SAM" id="MobiDB-lite"/>
    </source>
</evidence>
<protein>
    <submittedName>
        <fullName evidence="2">Uncharacterized protein</fullName>
    </submittedName>
</protein>
<proteinExistence type="predicted"/>
<dbReference type="EMBL" id="MU006094">
    <property type="protein sequence ID" value="KAF2839895.1"/>
    <property type="molecule type" value="Genomic_DNA"/>
</dbReference>
<evidence type="ECO:0000313" key="3">
    <source>
        <dbReference type="Proteomes" id="UP000799429"/>
    </source>
</evidence>
<keyword evidence="3" id="KW-1185">Reference proteome</keyword>
<feature type="compositionally biased region" description="Polar residues" evidence="1">
    <location>
        <begin position="36"/>
        <end position="50"/>
    </location>
</feature>
<feature type="region of interest" description="Disordered" evidence="1">
    <location>
        <begin position="33"/>
        <end position="55"/>
    </location>
</feature>
<sequence>MANPTAWSIDNNHGNYFRHEGDADRQIYRPIWAPRQDSSVPQNTSSSVETATPPINAYPSGGEYYSHYATQAQGHVNYPQSLQTPYSQYDSYNPSFNPRQGNNAPRQLYAGSHC</sequence>
<reference evidence="2" key="1">
    <citation type="journal article" date="2020" name="Stud. Mycol.">
        <title>101 Dothideomycetes genomes: a test case for predicting lifestyles and emergence of pathogens.</title>
        <authorList>
            <person name="Haridas S."/>
            <person name="Albert R."/>
            <person name="Binder M."/>
            <person name="Bloem J."/>
            <person name="Labutti K."/>
            <person name="Salamov A."/>
            <person name="Andreopoulos B."/>
            <person name="Baker S."/>
            <person name="Barry K."/>
            <person name="Bills G."/>
            <person name="Bluhm B."/>
            <person name="Cannon C."/>
            <person name="Castanera R."/>
            <person name="Culley D."/>
            <person name="Daum C."/>
            <person name="Ezra D."/>
            <person name="Gonzalez J."/>
            <person name="Henrissat B."/>
            <person name="Kuo A."/>
            <person name="Liang C."/>
            <person name="Lipzen A."/>
            <person name="Lutzoni F."/>
            <person name="Magnuson J."/>
            <person name="Mondo S."/>
            <person name="Nolan M."/>
            <person name="Ohm R."/>
            <person name="Pangilinan J."/>
            <person name="Park H.-J."/>
            <person name="Ramirez L."/>
            <person name="Alfaro M."/>
            <person name="Sun H."/>
            <person name="Tritt A."/>
            <person name="Yoshinaga Y."/>
            <person name="Zwiers L.-H."/>
            <person name="Turgeon B."/>
            <person name="Goodwin S."/>
            <person name="Spatafora J."/>
            <person name="Crous P."/>
            <person name="Grigoriev I."/>
        </authorList>
    </citation>
    <scope>NUCLEOTIDE SEQUENCE</scope>
    <source>
        <strain evidence="2">CBS 101060</strain>
    </source>
</reference>